<dbReference type="InterPro" id="IPR011990">
    <property type="entry name" value="TPR-like_helical_dom_sf"/>
</dbReference>
<evidence type="ECO:0000256" key="6">
    <source>
        <dbReference type="ARBA" id="ARBA00023212"/>
    </source>
</evidence>
<dbReference type="GO" id="GO:0005876">
    <property type="term" value="C:spindle microtubule"/>
    <property type="evidence" value="ECO:0007669"/>
    <property type="project" value="TreeGrafter"/>
</dbReference>
<evidence type="ECO:0000256" key="10">
    <source>
        <dbReference type="SAM" id="SignalP"/>
    </source>
</evidence>
<dbReference type="GO" id="GO:0097431">
    <property type="term" value="C:mitotic spindle pole"/>
    <property type="evidence" value="ECO:0007669"/>
    <property type="project" value="TreeGrafter"/>
</dbReference>
<name>A0AB34J799_PRYPA</name>
<proteinExistence type="predicted"/>
<dbReference type="Pfam" id="PF21033">
    <property type="entry name" value="RMD1-3"/>
    <property type="match status" value="1"/>
</dbReference>
<dbReference type="GO" id="GO:0005737">
    <property type="term" value="C:cytoplasm"/>
    <property type="evidence" value="ECO:0007669"/>
    <property type="project" value="TreeGrafter"/>
</dbReference>
<comment type="caution">
    <text evidence="11">The sequence shown here is derived from an EMBL/GenBank/DDBJ whole genome shotgun (WGS) entry which is preliminary data.</text>
</comment>
<evidence type="ECO:0000256" key="7">
    <source>
        <dbReference type="ARBA" id="ARBA00039966"/>
    </source>
</evidence>
<dbReference type="SUPFAM" id="SSF48452">
    <property type="entry name" value="TPR-like"/>
    <property type="match status" value="1"/>
</dbReference>
<keyword evidence="12" id="KW-1185">Reference proteome</keyword>
<comment type="subcellular location">
    <subcellularLocation>
        <location evidence="1">Cytoplasm</location>
        <location evidence="1">Cytoskeleton</location>
    </subcellularLocation>
</comment>
<keyword evidence="5" id="KW-0802">TPR repeat</keyword>
<dbReference type="GO" id="GO:0008017">
    <property type="term" value="F:microtubule binding"/>
    <property type="evidence" value="ECO:0007669"/>
    <property type="project" value="TreeGrafter"/>
</dbReference>
<evidence type="ECO:0000256" key="4">
    <source>
        <dbReference type="ARBA" id="ARBA00022737"/>
    </source>
</evidence>
<reference evidence="11 12" key="1">
    <citation type="journal article" date="2024" name="Science">
        <title>Giant polyketide synthase enzymes in the biosynthesis of giant marine polyether toxins.</title>
        <authorList>
            <person name="Fallon T.R."/>
            <person name="Shende V.V."/>
            <person name="Wierzbicki I.H."/>
            <person name="Pendleton A.L."/>
            <person name="Watervoot N.F."/>
            <person name="Auber R.P."/>
            <person name="Gonzalez D.J."/>
            <person name="Wisecaver J.H."/>
            <person name="Moore B.S."/>
        </authorList>
    </citation>
    <scope>NUCLEOTIDE SEQUENCE [LARGE SCALE GENOMIC DNA]</scope>
    <source>
        <strain evidence="11 12">12B1</strain>
    </source>
</reference>
<feature type="compositionally biased region" description="Low complexity" evidence="9">
    <location>
        <begin position="29"/>
        <end position="39"/>
    </location>
</feature>
<evidence type="ECO:0000313" key="12">
    <source>
        <dbReference type="Proteomes" id="UP001515480"/>
    </source>
</evidence>
<dbReference type="Proteomes" id="UP001515480">
    <property type="component" value="Unassembled WGS sequence"/>
</dbReference>
<gene>
    <name evidence="11" type="ORF">AB1Y20_003548</name>
</gene>
<dbReference type="PANTHER" id="PTHR16056">
    <property type="entry name" value="REGULATOR OF MICROTUBULE DYNAMICS PROTEIN"/>
    <property type="match status" value="1"/>
</dbReference>
<evidence type="ECO:0000313" key="11">
    <source>
        <dbReference type="EMBL" id="KAL1514449.1"/>
    </source>
</evidence>
<feature type="signal peptide" evidence="10">
    <location>
        <begin position="1"/>
        <end position="18"/>
    </location>
</feature>
<evidence type="ECO:0000256" key="1">
    <source>
        <dbReference type="ARBA" id="ARBA00004245"/>
    </source>
</evidence>
<feature type="compositionally biased region" description="Pro residues" evidence="9">
    <location>
        <begin position="40"/>
        <end position="50"/>
    </location>
</feature>
<protein>
    <recommendedName>
        <fullName evidence="7">Regulator of microtubule dynamics protein 1</fullName>
    </recommendedName>
    <alternativeName>
        <fullName evidence="8">Protein FAM82B</fullName>
    </alternativeName>
</protein>
<keyword evidence="6" id="KW-0206">Cytoskeleton</keyword>
<organism evidence="11 12">
    <name type="scientific">Prymnesium parvum</name>
    <name type="common">Toxic golden alga</name>
    <dbReference type="NCBI Taxonomy" id="97485"/>
    <lineage>
        <taxon>Eukaryota</taxon>
        <taxon>Haptista</taxon>
        <taxon>Haptophyta</taxon>
        <taxon>Prymnesiophyceae</taxon>
        <taxon>Prymnesiales</taxon>
        <taxon>Prymnesiaceae</taxon>
        <taxon>Prymnesium</taxon>
    </lineage>
</organism>
<keyword evidence="4" id="KW-0677">Repeat</keyword>
<dbReference type="Gene3D" id="1.25.40.10">
    <property type="entry name" value="Tetratricopeptide repeat domain"/>
    <property type="match status" value="1"/>
</dbReference>
<dbReference type="AlphaFoldDB" id="A0AB34J799"/>
<evidence type="ECO:0000256" key="2">
    <source>
        <dbReference type="ARBA" id="ARBA00011375"/>
    </source>
</evidence>
<comment type="subunit">
    <text evidence="2">Interacts with microtubules.</text>
</comment>
<evidence type="ECO:0000256" key="5">
    <source>
        <dbReference type="ARBA" id="ARBA00022803"/>
    </source>
</evidence>
<dbReference type="InterPro" id="IPR049039">
    <property type="entry name" value="RMD1-3_a_helical_rpt"/>
</dbReference>
<keyword evidence="10" id="KW-0732">Signal</keyword>
<accession>A0AB34J799</accession>
<feature type="chain" id="PRO_5044306178" description="Regulator of microtubule dynamics protein 1" evidence="10">
    <location>
        <begin position="19"/>
        <end position="282"/>
    </location>
</feature>
<keyword evidence="3" id="KW-0963">Cytoplasm</keyword>
<dbReference type="EMBL" id="JBGBPQ010000012">
    <property type="protein sequence ID" value="KAL1514449.1"/>
    <property type="molecule type" value="Genomic_DNA"/>
</dbReference>
<evidence type="ECO:0000256" key="9">
    <source>
        <dbReference type="SAM" id="MobiDB-lite"/>
    </source>
</evidence>
<evidence type="ECO:0000256" key="3">
    <source>
        <dbReference type="ARBA" id="ARBA00022490"/>
    </source>
</evidence>
<sequence length="282" mass="30512">MAELVVSLALLAFSPSGALRPPLPPSARPPLSASATRPWAPSPACRPPSSPRTAAICLDEALISRSDRLHAENQPLALFEALRGADTADVELAWRVCRAHHDLAEEAVAEPRRREALLREGLAIAEAALEAHPESGPLLKWYGILLGRLSDFLPTKEKVANSFKIKEALDTAATKLPQDASLQTALGQWCLKVAGISWIERQAAKVLFGSPPVSTYEEALSYFERSHAIRPSKKASLQAGLAQQKLGRPAEAEKWLQRCLELEGSGEADAEIDRQAKEALGK</sequence>
<feature type="region of interest" description="Disordered" evidence="9">
    <location>
        <begin position="19"/>
        <end position="50"/>
    </location>
</feature>
<evidence type="ECO:0000256" key="8">
    <source>
        <dbReference type="ARBA" id="ARBA00041958"/>
    </source>
</evidence>
<dbReference type="PANTHER" id="PTHR16056:SF16">
    <property type="entry name" value="REGULATOR OF MICROTUBULE DYNAMICS PROTEIN 1"/>
    <property type="match status" value="1"/>
</dbReference>